<feature type="non-terminal residue" evidence="1">
    <location>
        <position position="79"/>
    </location>
</feature>
<reference evidence="1" key="1">
    <citation type="submission" date="2016-05" db="EMBL/GenBank/DDBJ databases">
        <authorList>
            <person name="Lavstsen T."/>
            <person name="Jespersen J.S."/>
        </authorList>
    </citation>
    <scope>NUCLEOTIDE SEQUENCE</scope>
    <source>
        <tissue evidence="1">Brain</tissue>
    </source>
</reference>
<accession>A0A1A8SDR4</accession>
<sequence>EMLSEDFGLKVFLKIDGDTAALLALGRWLHPRGTTQYTSLDCPEHGVGTAKRQSFDDQSDQVMTSAFKQMGVFTIRIMG</sequence>
<dbReference type="AlphaFoldDB" id="A0A1A8SDR4"/>
<gene>
    <name evidence="1" type="primary">Nfu_g_1_023761</name>
</gene>
<name>A0A1A8SDR4_9TELE</name>
<proteinExistence type="predicted"/>
<feature type="non-terminal residue" evidence="1">
    <location>
        <position position="1"/>
    </location>
</feature>
<organism evidence="1">
    <name type="scientific">Nothobranchius rachovii</name>
    <name type="common">bluefin notho</name>
    <dbReference type="NCBI Taxonomy" id="451742"/>
    <lineage>
        <taxon>Eukaryota</taxon>
        <taxon>Metazoa</taxon>
        <taxon>Chordata</taxon>
        <taxon>Craniata</taxon>
        <taxon>Vertebrata</taxon>
        <taxon>Euteleostomi</taxon>
        <taxon>Actinopterygii</taxon>
        <taxon>Neopterygii</taxon>
        <taxon>Teleostei</taxon>
        <taxon>Neoteleostei</taxon>
        <taxon>Acanthomorphata</taxon>
        <taxon>Ovalentaria</taxon>
        <taxon>Atherinomorphae</taxon>
        <taxon>Cyprinodontiformes</taxon>
        <taxon>Nothobranchiidae</taxon>
        <taxon>Nothobranchius</taxon>
    </lineage>
</organism>
<dbReference type="EMBL" id="HAEI01013325">
    <property type="protein sequence ID" value="SBS15794.1"/>
    <property type="molecule type" value="Transcribed_RNA"/>
</dbReference>
<reference evidence="1" key="2">
    <citation type="submission" date="2016-06" db="EMBL/GenBank/DDBJ databases">
        <title>The genome of a short-lived fish provides insights into sex chromosome evolution and the genetic control of aging.</title>
        <authorList>
            <person name="Reichwald K."/>
            <person name="Felder M."/>
            <person name="Petzold A."/>
            <person name="Koch P."/>
            <person name="Groth M."/>
            <person name="Platzer M."/>
        </authorList>
    </citation>
    <scope>NUCLEOTIDE SEQUENCE</scope>
    <source>
        <tissue evidence="1">Brain</tissue>
    </source>
</reference>
<protein>
    <submittedName>
        <fullName evidence="1">Uncharacterized protein</fullName>
    </submittedName>
</protein>
<evidence type="ECO:0000313" key="1">
    <source>
        <dbReference type="EMBL" id="SBS15794.1"/>
    </source>
</evidence>